<dbReference type="GeneID" id="34519223"/>
<feature type="region of interest" description="Disordered" evidence="1">
    <location>
        <begin position="170"/>
        <end position="228"/>
    </location>
</feature>
<feature type="compositionally biased region" description="Acidic residues" evidence="1">
    <location>
        <begin position="185"/>
        <end position="199"/>
    </location>
</feature>
<keyword evidence="4" id="KW-1185">Reference proteome</keyword>
<keyword evidence="2" id="KW-0812">Transmembrane</keyword>
<dbReference type="Proteomes" id="UP000019384">
    <property type="component" value="Unassembled WGS sequence"/>
</dbReference>
<dbReference type="EMBL" id="HG793126">
    <property type="protein sequence ID" value="CDK25824.1"/>
    <property type="molecule type" value="Genomic_DNA"/>
</dbReference>
<evidence type="ECO:0000313" key="4">
    <source>
        <dbReference type="Proteomes" id="UP000019384"/>
    </source>
</evidence>
<proteinExistence type="predicted"/>
<sequence>MPPQKKQIPDEYVKFYEHEHNLGKQQRLQLADVFYRITVSQSLIGIAGLALGGSIPLILLRINGRKATKMTALHQTLGGMVGGFVLPQFCGPMLFRRQLARLEAQDVEVRKTFELTPYPTMMAFMWRNYFANDRKLPDPNDVQKALNTARTENRSGVFVDSEAISPAWDKVRKSQGRAHATEQEDRNEDDIFGFDEPEQEGIKDVDTDESSWERIRKQQSVSYRPPKD</sequence>
<keyword evidence="2" id="KW-1133">Transmembrane helix</keyword>
<dbReference type="InterPro" id="IPR012470">
    <property type="entry name" value="Pup1-like"/>
</dbReference>
<accession>W6MHP1</accession>
<protein>
    <submittedName>
        <fullName evidence="3">Uncharacterized protein</fullName>
    </submittedName>
</protein>
<keyword evidence="2" id="KW-0472">Membrane</keyword>
<gene>
    <name evidence="3" type="ORF">KUCA_T00001794001</name>
</gene>
<evidence type="ECO:0000313" key="3">
    <source>
        <dbReference type="EMBL" id="CDK25824.1"/>
    </source>
</evidence>
<feature type="transmembrane region" description="Helical" evidence="2">
    <location>
        <begin position="33"/>
        <end position="60"/>
    </location>
</feature>
<evidence type="ECO:0000256" key="2">
    <source>
        <dbReference type="SAM" id="Phobius"/>
    </source>
</evidence>
<organism evidence="3 4">
    <name type="scientific">Kuraishia capsulata CBS 1993</name>
    <dbReference type="NCBI Taxonomy" id="1382522"/>
    <lineage>
        <taxon>Eukaryota</taxon>
        <taxon>Fungi</taxon>
        <taxon>Dikarya</taxon>
        <taxon>Ascomycota</taxon>
        <taxon>Saccharomycotina</taxon>
        <taxon>Pichiomycetes</taxon>
        <taxon>Pichiales</taxon>
        <taxon>Pichiaceae</taxon>
        <taxon>Kuraishia</taxon>
    </lineage>
</organism>
<reference evidence="3" key="1">
    <citation type="submission" date="2013-12" db="EMBL/GenBank/DDBJ databases">
        <authorList>
            <person name="Genoscope - CEA"/>
        </authorList>
    </citation>
    <scope>NUCLEOTIDE SEQUENCE</scope>
    <source>
        <strain evidence="3">CBS 1993</strain>
    </source>
</reference>
<dbReference type="Pfam" id="PF07954">
    <property type="entry name" value="DUF1689"/>
    <property type="match status" value="1"/>
</dbReference>
<dbReference type="RefSeq" id="XP_022457835.1">
    <property type="nucleotide sequence ID" value="XM_022604011.1"/>
</dbReference>
<evidence type="ECO:0000256" key="1">
    <source>
        <dbReference type="SAM" id="MobiDB-lite"/>
    </source>
</evidence>
<dbReference type="HOGENOM" id="CLU_1214932_0_0_1"/>
<reference evidence="3" key="2">
    <citation type="submission" date="2014-02" db="EMBL/GenBank/DDBJ databases">
        <title>Complete DNA sequence of /Kuraishia capsulata/ illustrates novel genomic features among budding yeasts (/Saccharomycotina/).</title>
        <authorList>
            <person name="Morales L."/>
            <person name="Noel B."/>
            <person name="Porcel B."/>
            <person name="Marcet-Houben M."/>
            <person name="Hullo M-F."/>
            <person name="Sacerdot C."/>
            <person name="Tekaia F."/>
            <person name="Leh-Louis V."/>
            <person name="Despons L."/>
            <person name="Khanna V."/>
            <person name="Aury J-M."/>
            <person name="Barbe V."/>
            <person name="Couloux A."/>
            <person name="Labadie K."/>
            <person name="Pelletier E."/>
            <person name="Souciet J-L."/>
            <person name="Boekhout T."/>
            <person name="Gabaldon T."/>
            <person name="Wincker P."/>
            <person name="Dujon B."/>
        </authorList>
    </citation>
    <scope>NUCLEOTIDE SEQUENCE</scope>
    <source>
        <strain evidence="3">CBS 1993</strain>
    </source>
</reference>
<dbReference type="AlphaFoldDB" id="W6MHP1"/>
<feature type="compositionally biased region" description="Basic and acidic residues" evidence="1">
    <location>
        <begin position="200"/>
        <end position="216"/>
    </location>
</feature>
<name>W6MHP1_9ASCO</name>